<keyword evidence="4" id="KW-0175">Coiled coil</keyword>
<dbReference type="EMBL" id="CAUYUJ010015707">
    <property type="protein sequence ID" value="CAK0857197.1"/>
    <property type="molecule type" value="Genomic_DNA"/>
</dbReference>
<organism evidence="6 7">
    <name type="scientific">Prorocentrum cordatum</name>
    <dbReference type="NCBI Taxonomy" id="2364126"/>
    <lineage>
        <taxon>Eukaryota</taxon>
        <taxon>Sar</taxon>
        <taxon>Alveolata</taxon>
        <taxon>Dinophyceae</taxon>
        <taxon>Prorocentrales</taxon>
        <taxon>Prorocentraceae</taxon>
        <taxon>Prorocentrum</taxon>
    </lineage>
</organism>
<gene>
    <name evidence="6" type="ORF">PCOR1329_LOCUS47373</name>
</gene>
<keyword evidence="7" id="KW-1185">Reference proteome</keyword>
<comment type="caution">
    <text evidence="6">The sequence shown here is derived from an EMBL/GenBank/DDBJ whole genome shotgun (WGS) entry which is preliminary data.</text>
</comment>
<sequence length="1038" mass="110591">GRTSPPPLVLPAPGVRDTKLGMTATMLACEGGHAGCLRILAEHSANINLPDTTGQTAVMLAVSADTTASAGCLRYLIRREADLDAQDLDGWSAAMAAACAGRGECLQWLIEGRADLDLRNSKGQTALMLAVMCRSDVCVRALTRAKANVMLKDSAGATAANIAQRTGNHSCLRMLQHRKSNLFSLALMGPASAAPEEDANLASKEWLDAAWLGDAGALEALAAGGDRPGEDGADPCARGPDGWTAAMVASIMGYPRCLELLLDLGVDVGETDRDGHTATMWAAAKGHLECLRVLLDARADPDARDGKGVGAAHLAAASGQKDCLRLLAERGADLDARRRDGSSCAVLYLLQTGEVYVRQEAATPAAEEGAGAEPPAGRASAFRVSSPDRAAGQSQPPTQHGGGGGSAARPAEGHRAGRGGLQPPPLGAPGSVAEPAVEERAYTRSSWFRAARIGRADVLGQLVDQGADIDAASGRGMTAAMVAAENGHQEAVSFLLARGTDVLVTDTLEGTGAVSFAARQGHFECIKVLVDEGDAYVDQKDAQGRTALMEAALHGHERCVRLLIRRGADPNLKAEDGLSVAMMAAEGGRKECLRVLAEHGADLMLRGDGSSVVNVLHIFEAQAGLAEARSVVPAVNWRSAASGGARGLCEALEGAAAAMAPRTWEKTSDTRFQHIAGLHLSLWAYDDWDNLRVRDPQLVEALFGCLVELLTACRDLQLDGVGKRALSLLLDAGLKRALGTERAEQLAALNEQVLGELEKALDERQSKLEKVTTLTEAPDVYFERWDRHNKKTTGRLDQRDAIPEELWGWLVDLPKGCVERLDAAHLCLRKLGLVTGPGTLANFLRDHALLNDNALYARVAAHVLTGYAAIVDPHFTAFMKEHFGQRFKAAPVKKLARIFAKLLGDEPRLADELATAEDPGLRCSYFALGDAVRGSVEANGAEAMIDTVEQLQRLNKLSAHGRFDVWRIKNTHHAGADETTGGYRDVKVLGRFTARKKKGGEFTMPISMIVEVQVIDSVYLDIKKYMHKAYSIDRGDYG</sequence>
<evidence type="ECO:0000256" key="2">
    <source>
        <dbReference type="ARBA" id="ARBA00023043"/>
    </source>
</evidence>
<feature type="coiled-coil region" evidence="4">
    <location>
        <begin position="743"/>
        <end position="770"/>
    </location>
</feature>
<dbReference type="PROSITE" id="PS50297">
    <property type="entry name" value="ANK_REP_REGION"/>
    <property type="match status" value="4"/>
</dbReference>
<keyword evidence="1" id="KW-0677">Repeat</keyword>
<feature type="repeat" description="ANK" evidence="3">
    <location>
        <begin position="274"/>
        <end position="306"/>
    </location>
</feature>
<feature type="repeat" description="ANK" evidence="3">
    <location>
        <begin position="241"/>
        <end position="273"/>
    </location>
</feature>
<evidence type="ECO:0000256" key="4">
    <source>
        <dbReference type="SAM" id="Coils"/>
    </source>
</evidence>
<feature type="region of interest" description="Disordered" evidence="5">
    <location>
        <begin position="366"/>
        <end position="437"/>
    </location>
</feature>
<dbReference type="InterPro" id="IPR002110">
    <property type="entry name" value="Ankyrin_rpt"/>
</dbReference>
<dbReference type="Proteomes" id="UP001189429">
    <property type="component" value="Unassembled WGS sequence"/>
</dbReference>
<feature type="compositionally biased region" description="Low complexity" evidence="5">
    <location>
        <begin position="366"/>
        <end position="381"/>
    </location>
</feature>
<feature type="repeat" description="ANK" evidence="3">
    <location>
        <begin position="307"/>
        <end position="339"/>
    </location>
</feature>
<dbReference type="Gene3D" id="1.25.40.20">
    <property type="entry name" value="Ankyrin repeat-containing domain"/>
    <property type="match status" value="4"/>
</dbReference>
<feature type="repeat" description="ANK" evidence="3">
    <location>
        <begin position="576"/>
        <end position="608"/>
    </location>
</feature>
<feature type="repeat" description="ANK" evidence="3">
    <location>
        <begin position="53"/>
        <end position="88"/>
    </location>
</feature>
<accession>A0ABN9UEQ9</accession>
<feature type="non-terminal residue" evidence="6">
    <location>
        <position position="1"/>
    </location>
</feature>
<evidence type="ECO:0008006" key="8">
    <source>
        <dbReference type="Google" id="ProtNLM"/>
    </source>
</evidence>
<dbReference type="Pfam" id="PF12796">
    <property type="entry name" value="Ank_2"/>
    <property type="match status" value="3"/>
</dbReference>
<dbReference type="PROSITE" id="PS50088">
    <property type="entry name" value="ANK_REPEAT"/>
    <property type="match status" value="8"/>
</dbReference>
<reference evidence="6" key="1">
    <citation type="submission" date="2023-10" db="EMBL/GenBank/DDBJ databases">
        <authorList>
            <person name="Chen Y."/>
            <person name="Shah S."/>
            <person name="Dougan E. K."/>
            <person name="Thang M."/>
            <person name="Chan C."/>
        </authorList>
    </citation>
    <scope>NUCLEOTIDE SEQUENCE [LARGE SCALE GENOMIC DNA]</scope>
</reference>
<evidence type="ECO:0000256" key="5">
    <source>
        <dbReference type="SAM" id="MobiDB-lite"/>
    </source>
</evidence>
<keyword evidence="2 3" id="KW-0040">ANK repeat</keyword>
<dbReference type="SUPFAM" id="SSF48403">
    <property type="entry name" value="Ankyrin repeat"/>
    <property type="match status" value="2"/>
</dbReference>
<evidence type="ECO:0000256" key="1">
    <source>
        <dbReference type="ARBA" id="ARBA00022737"/>
    </source>
</evidence>
<proteinExistence type="predicted"/>
<dbReference type="SMART" id="SM00248">
    <property type="entry name" value="ANK"/>
    <property type="match status" value="13"/>
</dbReference>
<dbReference type="PANTHER" id="PTHR24201">
    <property type="entry name" value="ANK_REP_REGION DOMAIN-CONTAINING PROTEIN"/>
    <property type="match status" value="1"/>
</dbReference>
<evidence type="ECO:0000313" key="6">
    <source>
        <dbReference type="EMBL" id="CAK0857197.1"/>
    </source>
</evidence>
<dbReference type="InterPro" id="IPR036770">
    <property type="entry name" value="Ankyrin_rpt-contain_sf"/>
</dbReference>
<feature type="repeat" description="ANK" evidence="3">
    <location>
        <begin position="475"/>
        <end position="507"/>
    </location>
</feature>
<name>A0ABN9UEQ9_9DINO</name>
<feature type="repeat" description="ANK" evidence="3">
    <location>
        <begin position="543"/>
        <end position="575"/>
    </location>
</feature>
<evidence type="ECO:0000256" key="3">
    <source>
        <dbReference type="PROSITE-ProRule" id="PRU00023"/>
    </source>
</evidence>
<feature type="repeat" description="ANK" evidence="3">
    <location>
        <begin position="20"/>
        <end position="52"/>
    </location>
</feature>
<evidence type="ECO:0000313" key="7">
    <source>
        <dbReference type="Proteomes" id="UP001189429"/>
    </source>
</evidence>
<dbReference type="InterPro" id="IPR050776">
    <property type="entry name" value="Ank_Repeat/CDKN_Inhibitor"/>
</dbReference>
<protein>
    <recommendedName>
        <fullName evidence="8">ANK_REP_REGION domain-containing protein</fullName>
    </recommendedName>
</protein>
<dbReference type="Pfam" id="PF00023">
    <property type="entry name" value="Ank"/>
    <property type="match status" value="1"/>
</dbReference>